<dbReference type="PANTHER" id="PTHR16441:SF0">
    <property type="entry name" value="COILED-COIL DOMAIN-CONTAINING PROTEIN 93"/>
    <property type="match status" value="1"/>
</dbReference>
<keyword evidence="5" id="KW-1185">Reference proteome</keyword>
<sequence length="376" mass="44028">MDHFRASYTVTWTRANLRVWCRNNARVNLIDKQYTADKEKLHKIRLLLAKKNREIAGLQRKIDEVPSRAELSQYQRRFLELYNQVASKHTETKQFFTLYNTLEDTKTYLNKESWSASWMTTTDKFTVHDLFWQSCIAHSVDMTKPLQAALTEGEVYAHGARLLQNCSVGYRIMPRNANDSFGYASVDFGVKRQVAGAGGSQIGKFIGVYQHLIVNGDGKWKRDFVTIFIMKECISHTEFVEAAQFLQYLTILIHISNSTMTQYRWSRLMVSPTHAFKSPKRNVNFLNSIHDNFQQAMNSIANKEAFLKQFEQIVESVKQNKIKAEKKRQEEKMKRDQLADQHLDLVEKQRLYFKTVKDFKEECRKNEILLSKLRAQ</sequence>
<protein>
    <recommendedName>
        <fullName evidence="1">Coiled-coil domain-containing protein 93</fullName>
    </recommendedName>
</protein>
<comment type="caution">
    <text evidence="4">The sequence shown here is derived from an EMBL/GenBank/DDBJ whole genome shotgun (WGS) entry which is preliminary data.</text>
</comment>
<accession>A0A3S1B3L3</accession>
<proteinExistence type="predicted"/>
<gene>
    <name evidence="4" type="ORF">EGW08_016970</name>
</gene>
<evidence type="ECO:0000256" key="2">
    <source>
        <dbReference type="SAM" id="Coils"/>
    </source>
</evidence>
<name>A0A3S1B3L3_ELYCH</name>
<dbReference type="AlphaFoldDB" id="A0A3S1B3L3"/>
<dbReference type="Proteomes" id="UP000271974">
    <property type="component" value="Unassembled WGS sequence"/>
</dbReference>
<dbReference type="GO" id="GO:0006893">
    <property type="term" value="P:Golgi to plasma membrane transport"/>
    <property type="evidence" value="ECO:0007669"/>
    <property type="project" value="TreeGrafter"/>
</dbReference>
<feature type="coiled-coil region" evidence="2">
    <location>
        <begin position="307"/>
        <end position="376"/>
    </location>
</feature>
<dbReference type="InterPro" id="IPR019159">
    <property type="entry name" value="CCDC93_CC"/>
</dbReference>
<evidence type="ECO:0000256" key="1">
    <source>
        <dbReference type="ARBA" id="ARBA00016765"/>
    </source>
</evidence>
<dbReference type="STRING" id="188477.A0A3S1B3L3"/>
<reference evidence="4 5" key="1">
    <citation type="submission" date="2019-01" db="EMBL/GenBank/DDBJ databases">
        <title>A draft genome assembly of the solar-powered sea slug Elysia chlorotica.</title>
        <authorList>
            <person name="Cai H."/>
            <person name="Li Q."/>
            <person name="Fang X."/>
            <person name="Li J."/>
            <person name="Curtis N.E."/>
            <person name="Altenburger A."/>
            <person name="Shibata T."/>
            <person name="Feng M."/>
            <person name="Maeda T."/>
            <person name="Schwartz J.A."/>
            <person name="Shigenobu S."/>
            <person name="Lundholm N."/>
            <person name="Nishiyama T."/>
            <person name="Yang H."/>
            <person name="Hasebe M."/>
            <person name="Li S."/>
            <person name="Pierce S.K."/>
            <person name="Wang J."/>
        </authorList>
    </citation>
    <scope>NUCLEOTIDE SEQUENCE [LARGE SCALE GENOMIC DNA]</scope>
    <source>
        <strain evidence="4">EC2010</strain>
        <tissue evidence="4">Whole organism of an adult</tissue>
    </source>
</reference>
<organism evidence="4 5">
    <name type="scientific">Elysia chlorotica</name>
    <name type="common">Eastern emerald elysia</name>
    <name type="synonym">Sea slug</name>
    <dbReference type="NCBI Taxonomy" id="188477"/>
    <lineage>
        <taxon>Eukaryota</taxon>
        <taxon>Metazoa</taxon>
        <taxon>Spiralia</taxon>
        <taxon>Lophotrochozoa</taxon>
        <taxon>Mollusca</taxon>
        <taxon>Gastropoda</taxon>
        <taxon>Heterobranchia</taxon>
        <taxon>Euthyneura</taxon>
        <taxon>Panpulmonata</taxon>
        <taxon>Sacoglossa</taxon>
        <taxon>Placobranchoidea</taxon>
        <taxon>Plakobranchidae</taxon>
        <taxon>Elysia</taxon>
    </lineage>
</organism>
<feature type="domain" description="CCDC93 coiled-coil" evidence="3">
    <location>
        <begin position="281"/>
        <end position="372"/>
    </location>
</feature>
<evidence type="ECO:0000259" key="3">
    <source>
        <dbReference type="Pfam" id="PF09762"/>
    </source>
</evidence>
<evidence type="ECO:0000313" key="4">
    <source>
        <dbReference type="EMBL" id="RUS75278.1"/>
    </source>
</evidence>
<feature type="domain" description="CCDC93 coiled-coil" evidence="3">
    <location>
        <begin position="30"/>
        <end position="112"/>
    </location>
</feature>
<keyword evidence="2" id="KW-0175">Coiled coil</keyword>
<dbReference type="PANTHER" id="PTHR16441">
    <property type="entry name" value="FIDIPIDINE"/>
    <property type="match status" value="1"/>
</dbReference>
<dbReference type="InterPro" id="IPR039116">
    <property type="entry name" value="CCDC93"/>
</dbReference>
<evidence type="ECO:0000313" key="5">
    <source>
        <dbReference type="Proteomes" id="UP000271974"/>
    </source>
</evidence>
<dbReference type="Pfam" id="PF09762">
    <property type="entry name" value="CCDC93_CC"/>
    <property type="match status" value="2"/>
</dbReference>
<dbReference type="EMBL" id="RQTK01000756">
    <property type="protein sequence ID" value="RUS75278.1"/>
    <property type="molecule type" value="Genomic_DNA"/>
</dbReference>
<dbReference type="OrthoDB" id="16092at2759"/>